<dbReference type="STRING" id="338969.Rfer_1366"/>
<sequence>MKDSGAAWIGEIPQGWEIKRMKDCFISNSRAQPNKTVLSLSYGKVIVKDMEEKKGVTPESFDSYQGVHPGDVVLRLTDLQNDQKSLRVGRATTKGIITSAYLCVSSRSLNDRYSAYLLHDVGDIQKLFYGLGGGVRQSMKFADLAELLFSLPTPAEQRAIADYLDRQTALIDQRLTTLAEKKAVLAELRKATIHEAVTKGLNKNAPMKDSGVAWIGEIPQGWEIKRMKDCFISNSRAQPNKTVLSLSYGKVIVKDMEEKKGVTPESFDSYQGVHPGDVVLRLTDLQNDQKSLRVGRATTKGIITSAYLCVSSRSLNDRYSAYLLHDVGDIQKLFYGLGGGVRQSMKFADLAELLFSLPTPAEQRAIADYLDRQTALIDTQLATLDEQAQVLKVLRKAIIHEAVTGKIDLSGYVPQTSEAQAA</sequence>
<keyword evidence="4" id="KW-1185">Reference proteome</keyword>
<dbReference type="EMBL" id="CP000267">
    <property type="protein sequence ID" value="ABD69100.1"/>
    <property type="molecule type" value="Genomic_DNA"/>
</dbReference>
<proteinExistence type="predicted"/>
<dbReference type="KEGG" id="rfr:Rfer_1366"/>
<keyword evidence="2" id="KW-0238">DNA-binding</keyword>
<dbReference type="GO" id="GO:0003677">
    <property type="term" value="F:DNA binding"/>
    <property type="evidence" value="ECO:0007669"/>
    <property type="project" value="UniProtKB-KW"/>
</dbReference>
<evidence type="ECO:0000256" key="2">
    <source>
        <dbReference type="ARBA" id="ARBA00023125"/>
    </source>
</evidence>
<dbReference type="HOGENOM" id="CLU_021095_1_2_4"/>
<dbReference type="Gene3D" id="1.10.287.1120">
    <property type="entry name" value="Bipartite methylase S protein"/>
    <property type="match status" value="1"/>
</dbReference>
<evidence type="ECO:0000256" key="1">
    <source>
        <dbReference type="ARBA" id="ARBA00022747"/>
    </source>
</evidence>
<gene>
    <name evidence="3" type="ordered locus">Rfer_1366</name>
</gene>
<reference evidence="4" key="1">
    <citation type="submission" date="2006-02" db="EMBL/GenBank/DDBJ databases">
        <title>Complete sequence of chromosome of Rhodoferax ferrireducens DSM 15236.</title>
        <authorList>
            <person name="Copeland A."/>
            <person name="Lucas S."/>
            <person name="Lapidus A."/>
            <person name="Barry K."/>
            <person name="Detter J.C."/>
            <person name="Glavina del Rio T."/>
            <person name="Hammon N."/>
            <person name="Israni S."/>
            <person name="Pitluck S."/>
            <person name="Brettin T."/>
            <person name="Bruce D."/>
            <person name="Han C."/>
            <person name="Tapia R."/>
            <person name="Gilna P."/>
            <person name="Kiss H."/>
            <person name="Schmutz J."/>
            <person name="Larimer F."/>
            <person name="Land M."/>
            <person name="Kyrpides N."/>
            <person name="Ivanova N."/>
            <person name="Richardson P."/>
        </authorList>
    </citation>
    <scope>NUCLEOTIDE SEQUENCE [LARGE SCALE GENOMIC DNA]</scope>
    <source>
        <strain evidence="4">ATCC BAA-621 / DSM 15236 / T118</strain>
    </source>
</reference>
<dbReference type="Gene3D" id="3.90.220.20">
    <property type="entry name" value="DNA methylase specificity domains"/>
    <property type="match status" value="2"/>
</dbReference>
<dbReference type="Proteomes" id="UP000008332">
    <property type="component" value="Chromosome"/>
</dbReference>
<dbReference type="GO" id="GO:0009307">
    <property type="term" value="P:DNA restriction-modification system"/>
    <property type="evidence" value="ECO:0007669"/>
    <property type="project" value="UniProtKB-KW"/>
</dbReference>
<dbReference type="eggNOG" id="COG0732">
    <property type="taxonomic scope" value="Bacteria"/>
</dbReference>
<dbReference type="AlphaFoldDB" id="Q21YQ3"/>
<dbReference type="REBASE" id="12089">
    <property type="entry name" value="S.RfeDORF1365P"/>
</dbReference>
<dbReference type="InterPro" id="IPR052021">
    <property type="entry name" value="Type-I_RS_S_subunit"/>
</dbReference>
<organism evidence="3 4">
    <name type="scientific">Albidiferax ferrireducens (strain ATCC BAA-621 / DSM 15236 / T118)</name>
    <name type="common">Rhodoferax ferrireducens</name>
    <dbReference type="NCBI Taxonomy" id="338969"/>
    <lineage>
        <taxon>Bacteria</taxon>
        <taxon>Pseudomonadati</taxon>
        <taxon>Pseudomonadota</taxon>
        <taxon>Betaproteobacteria</taxon>
        <taxon>Burkholderiales</taxon>
        <taxon>Comamonadaceae</taxon>
        <taxon>Rhodoferax</taxon>
    </lineage>
</organism>
<keyword evidence="1" id="KW-0680">Restriction system</keyword>
<dbReference type="PANTHER" id="PTHR30408:SF12">
    <property type="entry name" value="TYPE I RESTRICTION ENZYME MJAVIII SPECIFICITY SUBUNIT"/>
    <property type="match status" value="1"/>
</dbReference>
<dbReference type="PANTHER" id="PTHR30408">
    <property type="entry name" value="TYPE-1 RESTRICTION ENZYME ECOKI SPECIFICITY PROTEIN"/>
    <property type="match status" value="1"/>
</dbReference>
<name>Q21YQ3_ALBFT</name>
<protein>
    <submittedName>
        <fullName evidence="3">Putative type I site-specific restriction-modification system, S subunit</fullName>
    </submittedName>
</protein>
<accession>Q21YQ3</accession>
<dbReference type="RefSeq" id="WP_011463668.1">
    <property type="nucleotide sequence ID" value="NC_007908.1"/>
</dbReference>
<dbReference type="OrthoDB" id="5298944at2"/>
<evidence type="ECO:0000313" key="4">
    <source>
        <dbReference type="Proteomes" id="UP000008332"/>
    </source>
</evidence>
<dbReference type="InterPro" id="IPR044946">
    <property type="entry name" value="Restrct_endonuc_typeI_TRD_sf"/>
</dbReference>
<dbReference type="SUPFAM" id="SSF116734">
    <property type="entry name" value="DNA methylase specificity domain"/>
    <property type="match status" value="2"/>
</dbReference>
<evidence type="ECO:0000313" key="3">
    <source>
        <dbReference type="EMBL" id="ABD69100.1"/>
    </source>
</evidence>